<evidence type="ECO:0000313" key="3">
    <source>
        <dbReference type="Proteomes" id="UP001058267"/>
    </source>
</evidence>
<organism evidence="2 3">
    <name type="scientific">Alistipes senegalensis JC50</name>
    <dbReference type="NCBI Taxonomy" id="1033732"/>
    <lineage>
        <taxon>Bacteria</taxon>
        <taxon>Pseudomonadati</taxon>
        <taxon>Bacteroidota</taxon>
        <taxon>Bacteroidia</taxon>
        <taxon>Bacteroidales</taxon>
        <taxon>Rikenellaceae</taxon>
        <taxon>Alistipes</taxon>
    </lineage>
</organism>
<reference evidence="2" key="1">
    <citation type="journal article" date="2022" name="Cell">
        <title>Design, construction, and in vivo augmentation of a complex gut microbiome.</title>
        <authorList>
            <person name="Cheng A.G."/>
            <person name="Ho P.Y."/>
            <person name="Aranda-Diaz A."/>
            <person name="Jain S."/>
            <person name="Yu F.B."/>
            <person name="Meng X."/>
            <person name="Wang M."/>
            <person name="Iakiviak M."/>
            <person name="Nagashima K."/>
            <person name="Zhao A."/>
            <person name="Murugkar P."/>
            <person name="Patil A."/>
            <person name="Atabakhsh K."/>
            <person name="Weakley A."/>
            <person name="Yan J."/>
            <person name="Brumbaugh A.R."/>
            <person name="Higginbottom S."/>
            <person name="Dimas A."/>
            <person name="Shiver A.L."/>
            <person name="Deutschbauer A."/>
            <person name="Neff N."/>
            <person name="Sonnenburg J.L."/>
            <person name="Huang K.C."/>
            <person name="Fischbach M.A."/>
        </authorList>
    </citation>
    <scope>NUCLEOTIDE SEQUENCE</scope>
    <source>
        <strain evidence="2">JC50</strain>
    </source>
</reference>
<dbReference type="InterPro" id="IPR032181">
    <property type="entry name" value="DUF5013"/>
</dbReference>
<dbReference type="RefSeq" id="WP_083870891.1">
    <property type="nucleotide sequence ID" value="NZ_CP102252.1"/>
</dbReference>
<evidence type="ECO:0000313" key="2">
    <source>
        <dbReference type="EMBL" id="UWN65852.1"/>
    </source>
</evidence>
<keyword evidence="3" id="KW-1185">Reference proteome</keyword>
<name>A0ABY5V8B5_9BACT</name>
<gene>
    <name evidence="2" type="ORF">NQ519_03155</name>
</gene>
<dbReference type="Pfam" id="PF16405">
    <property type="entry name" value="DUF5013"/>
    <property type="match status" value="1"/>
</dbReference>
<dbReference type="PROSITE" id="PS51257">
    <property type="entry name" value="PROKAR_LIPOPROTEIN"/>
    <property type="match status" value="1"/>
</dbReference>
<proteinExistence type="predicted"/>
<dbReference type="Pfam" id="PF16389">
    <property type="entry name" value="DUF4998"/>
    <property type="match status" value="1"/>
</dbReference>
<dbReference type="Proteomes" id="UP001058267">
    <property type="component" value="Chromosome"/>
</dbReference>
<evidence type="ECO:0000259" key="1">
    <source>
        <dbReference type="Pfam" id="PF16405"/>
    </source>
</evidence>
<sequence>MKSLKLFSAGVLGCLLVSCGDMLENIEQYIDKGETIYVGKVDSLKLYPGRERIGLRGDLRYGLTQTRCTISWLHPSGEEQSKSIDIVRTSPDDKFDVVLTDMQEGPYEFTVITYDGLGNKSIPVTANGYVYGDLYEQSLVNRSIEGDIVTSYEDGEFIATIKWLPLNYEEAQETCLTYELADGSGQKSIKVNTGDNRSVITGAKPGGEFEWYTVYKPDSLAIDMFRSDVSSQRSTTQYRIPVVNAGNPFVHDDRGLVIHQRFGYVKGWIANAAAEANGTFDTWGGRNSLSLWTYPNYSPVGTIENGKIYQEIELPAGSYRFDVYMNSFNPNGSPYEIYAAVATGLTEGLPDVAEVHTKAIGSAKCPDDVTDNRLSVSFTLDKPMKVAFGFVGTLGGDADFNVSYVELWSN</sequence>
<protein>
    <submittedName>
        <fullName evidence="2">DUF5013 domain-containing protein</fullName>
    </submittedName>
</protein>
<feature type="domain" description="DUF5013" evidence="1">
    <location>
        <begin position="244"/>
        <end position="389"/>
    </location>
</feature>
<dbReference type="EMBL" id="CP102252">
    <property type="protein sequence ID" value="UWN65852.1"/>
    <property type="molecule type" value="Genomic_DNA"/>
</dbReference>
<accession>A0ABY5V8B5</accession>